<dbReference type="Proteomes" id="UP001596455">
    <property type="component" value="Unassembled WGS sequence"/>
</dbReference>
<sequence>MILTSHFITLDGVVQAPEQWHTSFDSDEQIDALRDQLAGLDALLLGRRTYEEFAAYWPQQGDDVPLARETNGLHKLVVSSRDEVGYQPAEVIAADVATAVREVNRRGLAVGVPGATRLTRALLAADAVDEMQLFLDPVVLGTGERLFDGDVGQTRLTLTGTRELPHGVVHLTYRRPAR</sequence>
<evidence type="ECO:0000313" key="3">
    <source>
        <dbReference type="Proteomes" id="UP001596455"/>
    </source>
</evidence>
<organism evidence="2 3">
    <name type="scientific">Georgenia alba</name>
    <dbReference type="NCBI Taxonomy" id="2233858"/>
    <lineage>
        <taxon>Bacteria</taxon>
        <taxon>Bacillati</taxon>
        <taxon>Actinomycetota</taxon>
        <taxon>Actinomycetes</taxon>
        <taxon>Micrococcales</taxon>
        <taxon>Bogoriellaceae</taxon>
        <taxon>Georgenia</taxon>
    </lineage>
</organism>
<dbReference type="EMBL" id="JBHTCQ010000003">
    <property type="protein sequence ID" value="MFC7406419.1"/>
    <property type="molecule type" value="Genomic_DNA"/>
</dbReference>
<feature type="domain" description="Bacterial bifunctional deaminase-reductase C-terminal" evidence="1">
    <location>
        <begin position="5"/>
        <end position="169"/>
    </location>
</feature>
<name>A0ABW2QAF7_9MICO</name>
<dbReference type="InterPro" id="IPR024072">
    <property type="entry name" value="DHFR-like_dom_sf"/>
</dbReference>
<gene>
    <name evidence="2" type="ORF">ACFQQL_14975</name>
</gene>
<reference evidence="3" key="1">
    <citation type="journal article" date="2019" name="Int. J. Syst. Evol. Microbiol.">
        <title>The Global Catalogue of Microorganisms (GCM) 10K type strain sequencing project: providing services to taxonomists for standard genome sequencing and annotation.</title>
        <authorList>
            <consortium name="The Broad Institute Genomics Platform"/>
            <consortium name="The Broad Institute Genome Sequencing Center for Infectious Disease"/>
            <person name="Wu L."/>
            <person name="Ma J."/>
        </authorList>
    </citation>
    <scope>NUCLEOTIDE SEQUENCE [LARGE SCALE GENOMIC DNA]</scope>
    <source>
        <strain evidence="3">JCM 1490</strain>
    </source>
</reference>
<evidence type="ECO:0000313" key="2">
    <source>
        <dbReference type="EMBL" id="MFC7406419.1"/>
    </source>
</evidence>
<dbReference type="PANTHER" id="PTHR38011">
    <property type="entry name" value="DIHYDROFOLATE REDUCTASE FAMILY PROTEIN (AFU_ORTHOLOGUE AFUA_8G06820)"/>
    <property type="match status" value="1"/>
</dbReference>
<dbReference type="Pfam" id="PF01872">
    <property type="entry name" value="RibD_C"/>
    <property type="match status" value="1"/>
</dbReference>
<dbReference type="InterPro" id="IPR050765">
    <property type="entry name" value="Riboflavin_Biosynth_HTPR"/>
</dbReference>
<dbReference type="InterPro" id="IPR002734">
    <property type="entry name" value="RibDG_C"/>
</dbReference>
<comment type="caution">
    <text evidence="2">The sequence shown here is derived from an EMBL/GenBank/DDBJ whole genome shotgun (WGS) entry which is preliminary data.</text>
</comment>
<accession>A0ABW2QAF7</accession>
<dbReference type="PANTHER" id="PTHR38011:SF2">
    <property type="entry name" value="BIFUNCTIONAL DEAMINASE-REDUCTASE DOMAIN PROTEIN"/>
    <property type="match status" value="1"/>
</dbReference>
<proteinExistence type="predicted"/>
<dbReference type="Gene3D" id="3.40.430.10">
    <property type="entry name" value="Dihydrofolate Reductase, subunit A"/>
    <property type="match status" value="1"/>
</dbReference>
<keyword evidence="3" id="KW-1185">Reference proteome</keyword>
<dbReference type="SUPFAM" id="SSF53597">
    <property type="entry name" value="Dihydrofolate reductase-like"/>
    <property type="match status" value="1"/>
</dbReference>
<dbReference type="RefSeq" id="WP_382395801.1">
    <property type="nucleotide sequence ID" value="NZ_JBHTCQ010000003.1"/>
</dbReference>
<evidence type="ECO:0000259" key="1">
    <source>
        <dbReference type="Pfam" id="PF01872"/>
    </source>
</evidence>
<protein>
    <submittedName>
        <fullName evidence="2">Dihydrofolate reductase family protein</fullName>
    </submittedName>
</protein>